<feature type="non-terminal residue" evidence="2">
    <location>
        <position position="1"/>
    </location>
</feature>
<dbReference type="OrthoDB" id="6781963at2759"/>
<reference evidence="2" key="1">
    <citation type="submission" date="2022-03" db="EMBL/GenBank/DDBJ databases">
        <authorList>
            <person name="Sayadi A."/>
        </authorList>
    </citation>
    <scope>NUCLEOTIDE SEQUENCE</scope>
</reference>
<dbReference type="Proteomes" id="UP001152888">
    <property type="component" value="Unassembled WGS sequence"/>
</dbReference>
<proteinExistence type="predicted"/>
<evidence type="ECO:0000313" key="3">
    <source>
        <dbReference type="Proteomes" id="UP001152888"/>
    </source>
</evidence>
<dbReference type="EMBL" id="CAKOFQ010009622">
    <property type="protein sequence ID" value="CAH2018130.1"/>
    <property type="molecule type" value="Genomic_DNA"/>
</dbReference>
<gene>
    <name evidence="2" type="ORF">ACAOBT_LOCUS36446</name>
</gene>
<evidence type="ECO:0000256" key="1">
    <source>
        <dbReference type="SAM" id="MobiDB-lite"/>
    </source>
</evidence>
<name>A0A9P0QE42_ACAOB</name>
<organism evidence="2 3">
    <name type="scientific">Acanthoscelides obtectus</name>
    <name type="common">Bean weevil</name>
    <name type="synonym">Bruchus obtectus</name>
    <dbReference type="NCBI Taxonomy" id="200917"/>
    <lineage>
        <taxon>Eukaryota</taxon>
        <taxon>Metazoa</taxon>
        <taxon>Ecdysozoa</taxon>
        <taxon>Arthropoda</taxon>
        <taxon>Hexapoda</taxon>
        <taxon>Insecta</taxon>
        <taxon>Pterygota</taxon>
        <taxon>Neoptera</taxon>
        <taxon>Endopterygota</taxon>
        <taxon>Coleoptera</taxon>
        <taxon>Polyphaga</taxon>
        <taxon>Cucujiformia</taxon>
        <taxon>Chrysomeloidea</taxon>
        <taxon>Chrysomelidae</taxon>
        <taxon>Bruchinae</taxon>
        <taxon>Bruchini</taxon>
        <taxon>Acanthoscelides</taxon>
    </lineage>
</organism>
<dbReference type="AlphaFoldDB" id="A0A9P0QE42"/>
<keyword evidence="3" id="KW-1185">Reference proteome</keyword>
<feature type="region of interest" description="Disordered" evidence="1">
    <location>
        <begin position="129"/>
        <end position="175"/>
    </location>
</feature>
<protein>
    <submittedName>
        <fullName evidence="2">Uncharacterized protein</fullName>
    </submittedName>
</protein>
<comment type="caution">
    <text evidence="2">The sequence shown here is derived from an EMBL/GenBank/DDBJ whole genome shotgun (WGS) entry which is preliminary data.</text>
</comment>
<evidence type="ECO:0000313" key="2">
    <source>
        <dbReference type="EMBL" id="CAH2018130.1"/>
    </source>
</evidence>
<feature type="compositionally biased region" description="Basic and acidic residues" evidence="1">
    <location>
        <begin position="146"/>
        <end position="162"/>
    </location>
</feature>
<accession>A0A9P0QE42</accession>
<sequence>NKTKSILGEINKILDSKITTDIPIENLHSLIYSGAAAVLTLNKQNISTDTQVKNVPVTPAWQRRITNKIDSIRRDIGILTQNQSLNPSSSVTKKAKAILEREQSLENPTATEILDHLKQKLKAMAKKLRRYKESNTRRQHNSQFSRSERTVYKNLESEDHEIGTLQENRSPHQRP</sequence>